<keyword evidence="3" id="KW-0813">Transport</keyword>
<sequence>MSGIHSMLLSPTSKSMSSSNINPMLVSNPLLSSSIDEKSQKDITEILNKCIENSRNLTEFSKVLQIDNINAPTISGHTEFYYPNLTCQFSHFQQELPEISKLKHVPIPAELLEQFGQMQINCAMGLFTCISRAWLTIDNLIFFWNYEDGSDICFYDNLLEPILAVELFVPKEGTFDDGVEYGLCLATNSQVALLSVDFIRYTKGNGAIVNEMRFSPQPVYSIPTDNLIINSLRSAKSTGRIFMGAKDGSLYEFFYQNQTSWFSSQTKKINLSHSKFHYLVPSFLSFTDADSIVQIEIDETRNILYTRSENSTIQVFYLGSNGMDTSKISSLSCNSIASKAANLLNSNDKNLFMPLIHISAVKQSESKNINLVAVSQFGIRLYFSVSPFEQFQQMVSPCQAPPSTFQLVHVRISSSIELSSHHRNGPVSSAYINNGISLMVTQRDDQNDTVLLLNRDLFLLHNNYKESKSIFDIDGRIWSCEEIVPSLNAIRSAALENDNLQTIKSATGIENIPKLSSEYFDTPRRFAMITPQGCFMWNKMRPIDQLTICLRESNGPNSDSVRLFFNKIYEKSEACSLCLAVALNHSGDARLFEWATQAYFMYSGEPEIRKKSSYTFGSANPVIQSNQPFNPQNSLIDSGMEQNENSIYDVTMMNRVQAKTAFNSVSILNSPQQMSTPIVMRTKDNFQAQSRPLRNQSNIPAHTVGSAQQQKNECEIYFSGKHDAIYIYLSRLLSPIWDLKLLNELPGSRMQDSDTFDVGIFATFADIQIQWFLNKLNEIRSFIELNYPQLKTVQHSHVTGSLFGFGEQIAQSGSRVAPKFATQFQSLALNQHALSNLTSSGLPLTEKKIAEEIELGSIYLMKQFLNRTIEIFGLWKILDDHKFHFISAKLDKQSQLMLMNMQIRNFLMSDDSLLDQLITALLYRYLFIFF</sequence>
<dbReference type="OrthoDB" id="338970at2759"/>
<evidence type="ECO:0000313" key="8">
    <source>
        <dbReference type="EMBL" id="RMZ93014.1"/>
    </source>
</evidence>
<evidence type="ECO:0000256" key="3">
    <source>
        <dbReference type="ARBA" id="ARBA00022448"/>
    </source>
</evidence>
<dbReference type="EMBL" id="REGN01014127">
    <property type="protein sequence ID" value="RMZ93014.1"/>
    <property type="molecule type" value="Genomic_DNA"/>
</dbReference>
<protein>
    <submittedName>
        <fullName evidence="8">Nuclear pore complex protein Nup155-like</fullName>
    </submittedName>
</protein>
<evidence type="ECO:0000259" key="6">
    <source>
        <dbReference type="Pfam" id="PF03177"/>
    </source>
</evidence>
<dbReference type="AlphaFoldDB" id="A0A3M7P2W7"/>
<evidence type="ECO:0000313" key="9">
    <source>
        <dbReference type="Proteomes" id="UP000276133"/>
    </source>
</evidence>
<dbReference type="GO" id="GO:0036228">
    <property type="term" value="P:protein localization to nuclear inner membrane"/>
    <property type="evidence" value="ECO:0007669"/>
    <property type="project" value="TreeGrafter"/>
</dbReference>
<evidence type="ECO:0000259" key="7">
    <source>
        <dbReference type="Pfam" id="PF08801"/>
    </source>
</evidence>
<comment type="caution">
    <text evidence="8">The sequence shown here is derived from an EMBL/GenBank/DDBJ whole genome shotgun (WGS) entry which is preliminary data.</text>
</comment>
<evidence type="ECO:0000256" key="2">
    <source>
        <dbReference type="ARBA" id="ARBA00007373"/>
    </source>
</evidence>
<reference evidence="8 9" key="1">
    <citation type="journal article" date="2018" name="Sci. Rep.">
        <title>Genomic signatures of local adaptation to the degree of environmental predictability in rotifers.</title>
        <authorList>
            <person name="Franch-Gras L."/>
            <person name="Hahn C."/>
            <person name="Garcia-Roger E.M."/>
            <person name="Carmona M.J."/>
            <person name="Serra M."/>
            <person name="Gomez A."/>
        </authorList>
    </citation>
    <scope>NUCLEOTIDE SEQUENCE [LARGE SCALE GENOMIC DNA]</scope>
    <source>
        <strain evidence="8">HYR1</strain>
    </source>
</reference>
<keyword evidence="4" id="KW-0539">Nucleus</keyword>
<comment type="similarity">
    <text evidence="2">Belongs to the non-repetitive/WGA-negative nucleoporin family.</text>
</comment>
<dbReference type="GO" id="GO:0006405">
    <property type="term" value="P:RNA export from nucleus"/>
    <property type="evidence" value="ECO:0007669"/>
    <property type="project" value="TreeGrafter"/>
</dbReference>
<evidence type="ECO:0000256" key="1">
    <source>
        <dbReference type="ARBA" id="ARBA00004123"/>
    </source>
</evidence>
<dbReference type="InterPro" id="IPR036322">
    <property type="entry name" value="WD40_repeat_dom_sf"/>
</dbReference>
<dbReference type="SUPFAM" id="SSF50978">
    <property type="entry name" value="WD40 repeat-like"/>
    <property type="match status" value="1"/>
</dbReference>
<gene>
    <name evidence="8" type="ORF">BpHYR1_013551</name>
</gene>
<organism evidence="8 9">
    <name type="scientific">Brachionus plicatilis</name>
    <name type="common">Marine rotifer</name>
    <name type="synonym">Brachionus muelleri</name>
    <dbReference type="NCBI Taxonomy" id="10195"/>
    <lineage>
        <taxon>Eukaryota</taxon>
        <taxon>Metazoa</taxon>
        <taxon>Spiralia</taxon>
        <taxon>Gnathifera</taxon>
        <taxon>Rotifera</taxon>
        <taxon>Eurotatoria</taxon>
        <taxon>Monogononta</taxon>
        <taxon>Pseudotrocha</taxon>
        <taxon>Ploima</taxon>
        <taxon>Brachionidae</taxon>
        <taxon>Brachionus</taxon>
    </lineage>
</organism>
<dbReference type="PANTHER" id="PTHR10350:SF6">
    <property type="entry name" value="NUCLEAR PORE COMPLEX PROTEIN NUP155"/>
    <property type="match status" value="1"/>
</dbReference>
<accession>A0A3M7P2W7</accession>
<feature type="domain" description="Nucleoporin Nup133/Nup155-like C-terminal" evidence="6">
    <location>
        <begin position="719"/>
        <end position="926"/>
    </location>
</feature>
<dbReference type="Pfam" id="PF03177">
    <property type="entry name" value="Nucleoporin_C"/>
    <property type="match status" value="1"/>
</dbReference>
<feature type="domain" description="Nucleoporin Nup133/Nup155-like N-terminal" evidence="7">
    <location>
        <begin position="97"/>
        <end position="533"/>
    </location>
</feature>
<dbReference type="GO" id="GO:0006606">
    <property type="term" value="P:protein import into nucleus"/>
    <property type="evidence" value="ECO:0007669"/>
    <property type="project" value="TreeGrafter"/>
</dbReference>
<dbReference type="InterPro" id="IPR004870">
    <property type="entry name" value="Nucleoporin_Nup155"/>
</dbReference>
<dbReference type="STRING" id="10195.A0A3M7P2W7"/>
<feature type="compositionally biased region" description="Low complexity" evidence="5">
    <location>
        <begin position="1"/>
        <end position="19"/>
    </location>
</feature>
<dbReference type="InterPro" id="IPR014908">
    <property type="entry name" value="Nucleoporin_Nup133/Nup155_N"/>
</dbReference>
<dbReference type="InterPro" id="IPR007187">
    <property type="entry name" value="Nucleoporin_Nup133/Nup155_C"/>
</dbReference>
<dbReference type="Proteomes" id="UP000276133">
    <property type="component" value="Unassembled WGS sequence"/>
</dbReference>
<dbReference type="GO" id="GO:0000972">
    <property type="term" value="P:transcription-dependent tethering of RNA polymerase II gene DNA at nuclear periphery"/>
    <property type="evidence" value="ECO:0007669"/>
    <property type="project" value="TreeGrafter"/>
</dbReference>
<name>A0A3M7P2W7_BRAPC</name>
<feature type="region of interest" description="Disordered" evidence="5">
    <location>
        <begin position="1"/>
        <end position="20"/>
    </location>
</feature>
<dbReference type="GO" id="GO:0017056">
    <property type="term" value="F:structural constituent of nuclear pore"/>
    <property type="evidence" value="ECO:0007669"/>
    <property type="project" value="InterPro"/>
</dbReference>
<comment type="subcellular location">
    <subcellularLocation>
        <location evidence="1">Nucleus</location>
    </subcellularLocation>
</comment>
<dbReference type="PANTHER" id="PTHR10350">
    <property type="entry name" value="NUCLEAR PORE COMPLEX PROTEIN NUP155"/>
    <property type="match status" value="1"/>
</dbReference>
<evidence type="ECO:0000256" key="5">
    <source>
        <dbReference type="SAM" id="MobiDB-lite"/>
    </source>
</evidence>
<keyword evidence="9" id="KW-1185">Reference proteome</keyword>
<dbReference type="Gene3D" id="1.20.58.1780">
    <property type="match status" value="1"/>
</dbReference>
<dbReference type="Pfam" id="PF08801">
    <property type="entry name" value="Nucleoporin_N"/>
    <property type="match status" value="1"/>
</dbReference>
<dbReference type="GO" id="GO:0044611">
    <property type="term" value="C:nuclear pore inner ring"/>
    <property type="evidence" value="ECO:0007669"/>
    <property type="project" value="TreeGrafter"/>
</dbReference>
<proteinExistence type="inferred from homology"/>
<evidence type="ECO:0000256" key="4">
    <source>
        <dbReference type="ARBA" id="ARBA00023242"/>
    </source>
</evidence>